<sequence>MRFISVNLCFIVLLFLAESGLSSSVVNDSRISSHRPARREDAKAPLHGEYGIGEVDGYKWKWPSTWLVSVLVAVVHADPDMAKKFVKDDTNAEISEADFRLYNYQGEEKIINQKWKDISHDADYVHDSDPPNWEVAGIESAALQMGGYMGLNQKRISRGNPVDAFKMIINKKARIEDLKTDEDTWKWIKKSQDTPVIFGTNGEDISKSKAGWREKWTWYAGLNCSMSEKRKDDEPEWKNAK</sequence>
<evidence type="ECO:0000313" key="2">
    <source>
        <dbReference type="EMBL" id="WRT68371.1"/>
    </source>
</evidence>
<accession>A0ABZ1D3F5</accession>
<feature type="signal peptide" evidence="1">
    <location>
        <begin position="1"/>
        <end position="22"/>
    </location>
</feature>
<keyword evidence="3" id="KW-1185">Reference proteome</keyword>
<reference evidence="2 3" key="1">
    <citation type="submission" date="2024-01" db="EMBL/GenBank/DDBJ databases">
        <title>Comparative genomics of Cryptococcus and Kwoniella reveals pathogenesis evolution and contrasting modes of karyotype evolution via chromosome fusion or intercentromeric recombination.</title>
        <authorList>
            <person name="Coelho M.A."/>
            <person name="David-Palma M."/>
            <person name="Shea T."/>
            <person name="Bowers K."/>
            <person name="McGinley-Smith S."/>
            <person name="Mohammad A.W."/>
            <person name="Gnirke A."/>
            <person name="Yurkov A.M."/>
            <person name="Nowrousian M."/>
            <person name="Sun S."/>
            <person name="Cuomo C.A."/>
            <person name="Heitman J."/>
        </authorList>
    </citation>
    <scope>NUCLEOTIDE SEQUENCE [LARGE SCALE GENOMIC DNA]</scope>
    <source>
        <strain evidence="2">CBS 11374</strain>
    </source>
</reference>
<evidence type="ECO:0000313" key="3">
    <source>
        <dbReference type="Proteomes" id="UP001329825"/>
    </source>
</evidence>
<keyword evidence="1" id="KW-0732">Signal</keyword>
<protein>
    <submittedName>
        <fullName evidence="2">Uncharacterized protein</fullName>
    </submittedName>
</protein>
<dbReference type="GeneID" id="87957478"/>
<dbReference type="RefSeq" id="XP_062793111.1">
    <property type="nucleotide sequence ID" value="XM_062937060.1"/>
</dbReference>
<name>A0ABZ1D3F5_9TREE</name>
<dbReference type="Proteomes" id="UP001329825">
    <property type="component" value="Chromosome 7"/>
</dbReference>
<organism evidence="2 3">
    <name type="scientific">Kwoniella shivajii</name>
    <dbReference type="NCBI Taxonomy" id="564305"/>
    <lineage>
        <taxon>Eukaryota</taxon>
        <taxon>Fungi</taxon>
        <taxon>Dikarya</taxon>
        <taxon>Basidiomycota</taxon>
        <taxon>Agaricomycotina</taxon>
        <taxon>Tremellomycetes</taxon>
        <taxon>Tremellales</taxon>
        <taxon>Cryptococcaceae</taxon>
        <taxon>Kwoniella</taxon>
    </lineage>
</organism>
<dbReference type="EMBL" id="CP141887">
    <property type="protein sequence ID" value="WRT68371.1"/>
    <property type="molecule type" value="Genomic_DNA"/>
</dbReference>
<gene>
    <name evidence="2" type="ORF">IL334_005347</name>
</gene>
<proteinExistence type="predicted"/>
<feature type="chain" id="PRO_5046095448" evidence="1">
    <location>
        <begin position="23"/>
        <end position="241"/>
    </location>
</feature>
<evidence type="ECO:0000256" key="1">
    <source>
        <dbReference type="SAM" id="SignalP"/>
    </source>
</evidence>